<name>A0A3S3QIK4_9BACT</name>
<dbReference type="InterPro" id="IPR006638">
    <property type="entry name" value="Elp3/MiaA/NifB-like_rSAM"/>
</dbReference>
<accession>A0A3S3QIK4</accession>
<dbReference type="InterPro" id="IPR058240">
    <property type="entry name" value="rSAM_sf"/>
</dbReference>
<evidence type="ECO:0000313" key="2">
    <source>
        <dbReference type="EMBL" id="RWX48372.1"/>
    </source>
</evidence>
<dbReference type="GO" id="GO:0051536">
    <property type="term" value="F:iron-sulfur cluster binding"/>
    <property type="evidence" value="ECO:0007669"/>
    <property type="project" value="InterPro"/>
</dbReference>
<dbReference type="SUPFAM" id="SSF102114">
    <property type="entry name" value="Radical SAM enzymes"/>
    <property type="match status" value="1"/>
</dbReference>
<dbReference type="GO" id="GO:0003824">
    <property type="term" value="F:catalytic activity"/>
    <property type="evidence" value="ECO:0007669"/>
    <property type="project" value="InterPro"/>
</dbReference>
<evidence type="ECO:0000313" key="3">
    <source>
        <dbReference type="Proteomes" id="UP000286862"/>
    </source>
</evidence>
<reference evidence="2 3" key="1">
    <citation type="submission" date="2017-01" db="EMBL/GenBank/DDBJ databases">
        <title>The cable genome- insights into the physiology and evolution of filamentous bacteria capable of sulfide oxidation via long distance electron transfer.</title>
        <authorList>
            <person name="Schreiber L."/>
            <person name="Bjerg J.T."/>
            <person name="Boggild A."/>
            <person name="Van De Vossenberg J."/>
            <person name="Meysman F."/>
            <person name="Nielsen L.P."/>
            <person name="Schramm A."/>
            <person name="Kjeldsen K.U."/>
        </authorList>
    </citation>
    <scope>NUCLEOTIDE SEQUENCE [LARGE SCALE GENOMIC DNA]</scope>
    <source>
        <strain evidence="2">A2</strain>
    </source>
</reference>
<dbReference type="InterPro" id="IPR005909">
    <property type="entry name" value="RaSEA"/>
</dbReference>
<organism evidence="2 3">
    <name type="scientific">Candidatus Electrothrix marina</name>
    <dbReference type="NCBI Taxonomy" id="1859130"/>
    <lineage>
        <taxon>Bacteria</taxon>
        <taxon>Pseudomonadati</taxon>
        <taxon>Thermodesulfobacteriota</taxon>
        <taxon>Desulfobulbia</taxon>
        <taxon>Desulfobulbales</taxon>
        <taxon>Desulfobulbaceae</taxon>
        <taxon>Candidatus Electrothrix</taxon>
    </lineage>
</organism>
<dbReference type="Proteomes" id="UP000286862">
    <property type="component" value="Unassembled WGS sequence"/>
</dbReference>
<proteinExistence type="predicted"/>
<dbReference type="AlphaFoldDB" id="A0A3S3QIK4"/>
<protein>
    <submittedName>
        <fullName evidence="2">Radical SAM enzyme, TIGR01210 family</fullName>
    </submittedName>
</protein>
<dbReference type="PIRSF" id="PIRSF004954">
    <property type="entry name" value="Radical_SAM"/>
    <property type="match status" value="1"/>
</dbReference>
<dbReference type="SMART" id="SM00729">
    <property type="entry name" value="Elp3"/>
    <property type="match status" value="1"/>
</dbReference>
<gene>
    <name evidence="2" type="ORF">VT99_11063</name>
</gene>
<feature type="domain" description="Elp3/MiaA/NifB-like radical SAM core" evidence="1">
    <location>
        <begin position="47"/>
        <end position="288"/>
    </location>
</feature>
<sequence length="341" mass="38584">MENDAVTKQILQGTKKAGKEYSFHAVEEYDPNRPAQWWFQESNEGLIIFVVFYSQACRWARCLGCNLPSKMSVEHIPFDSLIKQIDHLFSLPEIIERSSAISKLIVSNNGSVLDEATFSSTALMYLLARVNMHFRALKVLALESRPEYVDTSELEFLARALQEGERCTALELCIGFEAFDEHIRNDVFDKGLSLHAFEQLAQKISPYGYRLKCYFMLKPVPGMSNSEAIEDIRQAINYLDAISSKYNLAVNMHLNPTYAARGTLLGKAFLRGEYIPPTLRDLAQAAGYAEGKNISVFLGLSDEGLAEQGGSFLREGDEKQLEHLEEFNRTQDYTLLQKLHS</sequence>
<evidence type="ECO:0000259" key="1">
    <source>
        <dbReference type="SMART" id="SM00729"/>
    </source>
</evidence>
<dbReference type="EMBL" id="MTKQ01000106">
    <property type="protein sequence ID" value="RWX48372.1"/>
    <property type="molecule type" value="Genomic_DNA"/>
</dbReference>
<comment type="caution">
    <text evidence="2">The sequence shown here is derived from an EMBL/GenBank/DDBJ whole genome shotgun (WGS) entry which is preliminary data.</text>
</comment>